<protein>
    <submittedName>
        <fullName evidence="2">Glycosyltransferase</fullName>
    </submittedName>
</protein>
<sequence length="322" mass="37916">MKSLKVVHCANFSESKNGAVFYAIDRKISNGLIRNGHFVYDFSYREVAKSLAFFKSKKLGAKKMNLALMKVIENIKPDILLLGHSEIVFNDTLDQVKRIYPNMKIAMWWVDPFENIDHIHDRIKYLDAFFATTDPLYFDKLFKTKTSFFYIPNLCDNSIEVQKSFENKDHKYDLIFIGRDDENRREFIQKLNGLKNINYKHFGSSRDTLVLGNDFLELLFQSKMAVNYSRFNDISLYSSDRIVQLTGQGVLVFTPRIPNFEKLFTDEEVVYFDNFNDLEQKVSYYLKHEDERVKVARAGHKKAHEIFNEKVVTLHMLEKIYN</sequence>
<dbReference type="EMBL" id="JAQIBC010000001">
    <property type="protein sequence ID" value="MDM5262928.1"/>
    <property type="molecule type" value="Genomic_DNA"/>
</dbReference>
<dbReference type="Proteomes" id="UP001169066">
    <property type="component" value="Unassembled WGS sequence"/>
</dbReference>
<organism evidence="2 3">
    <name type="scientific">Sulfurovum xiamenensis</name>
    <dbReference type="NCBI Taxonomy" id="3019066"/>
    <lineage>
        <taxon>Bacteria</taxon>
        <taxon>Pseudomonadati</taxon>
        <taxon>Campylobacterota</taxon>
        <taxon>Epsilonproteobacteria</taxon>
        <taxon>Campylobacterales</taxon>
        <taxon>Sulfurovaceae</taxon>
        <taxon>Sulfurovum</taxon>
    </lineage>
</organism>
<proteinExistence type="predicted"/>
<keyword evidence="3" id="KW-1185">Reference proteome</keyword>
<name>A0ABT7QPD6_9BACT</name>
<reference evidence="2" key="1">
    <citation type="submission" date="2023-01" db="EMBL/GenBank/DDBJ databases">
        <title>Sulfurovum sp. XTW-4 genome assembly.</title>
        <authorList>
            <person name="Wang J."/>
        </authorList>
    </citation>
    <scope>NUCLEOTIDE SEQUENCE</scope>
    <source>
        <strain evidence="2">XTW-4</strain>
    </source>
</reference>
<evidence type="ECO:0000313" key="3">
    <source>
        <dbReference type="Proteomes" id="UP001169066"/>
    </source>
</evidence>
<evidence type="ECO:0000259" key="1">
    <source>
        <dbReference type="Pfam" id="PF13524"/>
    </source>
</evidence>
<dbReference type="InterPro" id="IPR055259">
    <property type="entry name" value="YkvP/CgeB_Glyco_trans-like"/>
</dbReference>
<dbReference type="Pfam" id="PF13524">
    <property type="entry name" value="Glyco_trans_1_2"/>
    <property type="match status" value="1"/>
</dbReference>
<evidence type="ECO:0000313" key="2">
    <source>
        <dbReference type="EMBL" id="MDM5262928.1"/>
    </source>
</evidence>
<comment type="caution">
    <text evidence="2">The sequence shown here is derived from an EMBL/GenBank/DDBJ whole genome shotgun (WGS) entry which is preliminary data.</text>
</comment>
<feature type="domain" description="Spore protein YkvP/CgeB glycosyl transferase-like" evidence="1">
    <location>
        <begin position="184"/>
        <end position="304"/>
    </location>
</feature>
<dbReference type="RefSeq" id="WP_289401082.1">
    <property type="nucleotide sequence ID" value="NZ_JAQIBC010000001.1"/>
</dbReference>
<gene>
    <name evidence="2" type="ORF">PF327_01825</name>
</gene>
<accession>A0ABT7QPD6</accession>